<keyword evidence="3" id="KW-0963">Cytoplasm</keyword>
<dbReference type="InterPro" id="IPR040122">
    <property type="entry name" value="Importin_beta"/>
</dbReference>
<sequence length="339" mass="36286">MQMLMPPLWRKWEALADTDKDLLPLMNCLVAVAQNAGPAFEDFAPSCFQRSCSIITAQLQATATGAPERSEAAIMVALDLITGLAEGLGASMDALIAASPPGGSPHLRLLLVECCRDKCPEIRQSAFALVGDLAKCAVPQLAAAVPQLLELAVKNLEPAMLSQATMSACNNAAWSMGELAIKVSEAEVEPFAVPAVERLVPILVAQPGQMPRSLQENSAITIGRIAWICPQPIAPHLAHFIGPWCQALRIVRDDIEKEHAFLGLCACVRLNADGALGGFPLLCEAITSWRQLACEGLRNELSQIMHSFRAKLQASGQWDQALASLSPAVREKLVLLCGL</sequence>
<keyword evidence="5" id="KW-0653">Protein transport</keyword>
<dbReference type="SUPFAM" id="SSF48371">
    <property type="entry name" value="ARM repeat"/>
    <property type="match status" value="1"/>
</dbReference>
<dbReference type="AlphaFoldDB" id="A0A7S1SJG9"/>
<accession>A0A7S1SJG9</accession>
<dbReference type="GO" id="GO:0006606">
    <property type="term" value="P:protein import into nucleus"/>
    <property type="evidence" value="ECO:0007669"/>
    <property type="project" value="InterPro"/>
</dbReference>
<evidence type="ECO:0000256" key="5">
    <source>
        <dbReference type="ARBA" id="ARBA00022927"/>
    </source>
</evidence>
<dbReference type="InterPro" id="IPR011989">
    <property type="entry name" value="ARM-like"/>
</dbReference>
<protein>
    <recommendedName>
        <fullName evidence="7">Transportin-1</fullName>
    </recommendedName>
</protein>
<dbReference type="PANTHER" id="PTHR10527">
    <property type="entry name" value="IMPORTIN BETA"/>
    <property type="match status" value="1"/>
</dbReference>
<evidence type="ECO:0000256" key="3">
    <source>
        <dbReference type="ARBA" id="ARBA00022490"/>
    </source>
</evidence>
<keyword evidence="4" id="KW-0677">Repeat</keyword>
<dbReference type="Gene3D" id="1.25.10.10">
    <property type="entry name" value="Leucine-rich Repeat Variant"/>
    <property type="match status" value="1"/>
</dbReference>
<evidence type="ECO:0008006" key="7">
    <source>
        <dbReference type="Google" id="ProtNLM"/>
    </source>
</evidence>
<name>A0A7S1SJG9_9CHLO</name>
<evidence type="ECO:0000313" key="6">
    <source>
        <dbReference type="EMBL" id="CAD9200762.1"/>
    </source>
</evidence>
<reference evidence="6" key="1">
    <citation type="submission" date="2021-01" db="EMBL/GenBank/DDBJ databases">
        <authorList>
            <person name="Corre E."/>
            <person name="Pelletier E."/>
            <person name="Niang G."/>
            <person name="Scheremetjew M."/>
            <person name="Finn R."/>
            <person name="Kale V."/>
            <person name="Holt S."/>
            <person name="Cochrane G."/>
            <person name="Meng A."/>
            <person name="Brown T."/>
            <person name="Cohen L."/>
        </authorList>
    </citation>
    <scope>NUCLEOTIDE SEQUENCE</scope>
    <source>
        <strain evidence="6">PLY429</strain>
    </source>
</reference>
<proteinExistence type="predicted"/>
<evidence type="ECO:0000256" key="1">
    <source>
        <dbReference type="ARBA" id="ARBA00004496"/>
    </source>
</evidence>
<dbReference type="InterPro" id="IPR016024">
    <property type="entry name" value="ARM-type_fold"/>
</dbReference>
<gene>
    <name evidence="6" type="ORF">TCHU04912_LOCUS2995</name>
</gene>
<dbReference type="EMBL" id="HBGG01006185">
    <property type="protein sequence ID" value="CAD9200762.1"/>
    <property type="molecule type" value="Transcribed_RNA"/>
</dbReference>
<dbReference type="GO" id="GO:0005737">
    <property type="term" value="C:cytoplasm"/>
    <property type="evidence" value="ECO:0007669"/>
    <property type="project" value="UniProtKB-SubCell"/>
</dbReference>
<keyword evidence="2" id="KW-0813">Transport</keyword>
<organism evidence="6">
    <name type="scientific">Tetraselmis chuii</name>
    <dbReference type="NCBI Taxonomy" id="63592"/>
    <lineage>
        <taxon>Eukaryota</taxon>
        <taxon>Viridiplantae</taxon>
        <taxon>Chlorophyta</taxon>
        <taxon>core chlorophytes</taxon>
        <taxon>Chlorodendrophyceae</taxon>
        <taxon>Chlorodendrales</taxon>
        <taxon>Chlorodendraceae</taxon>
        <taxon>Tetraselmis</taxon>
    </lineage>
</organism>
<comment type="subcellular location">
    <subcellularLocation>
        <location evidence="1">Cytoplasm</location>
    </subcellularLocation>
</comment>
<evidence type="ECO:0000256" key="2">
    <source>
        <dbReference type="ARBA" id="ARBA00022448"/>
    </source>
</evidence>
<evidence type="ECO:0000256" key="4">
    <source>
        <dbReference type="ARBA" id="ARBA00022737"/>
    </source>
</evidence>